<dbReference type="SMART" id="SM00388">
    <property type="entry name" value="HisKA"/>
    <property type="match status" value="1"/>
</dbReference>
<dbReference type="SMART" id="SM00387">
    <property type="entry name" value="HATPase_c"/>
    <property type="match status" value="1"/>
</dbReference>
<dbReference type="SUPFAM" id="SSF47384">
    <property type="entry name" value="Homodimeric domain of signal transducing histidine kinase"/>
    <property type="match status" value="1"/>
</dbReference>
<dbReference type="CDD" id="cd00130">
    <property type="entry name" value="PAS"/>
    <property type="match status" value="1"/>
</dbReference>
<dbReference type="Pfam" id="PF00512">
    <property type="entry name" value="HisKA"/>
    <property type="match status" value="1"/>
</dbReference>
<dbReference type="SUPFAM" id="SSF55785">
    <property type="entry name" value="PYP-like sensor domain (PAS domain)"/>
    <property type="match status" value="1"/>
</dbReference>
<keyword evidence="4" id="KW-0472">Membrane</keyword>
<dbReference type="PANTHER" id="PTHR43065:SF42">
    <property type="entry name" value="TWO-COMPONENT SENSOR PPRA"/>
    <property type="match status" value="1"/>
</dbReference>
<keyword evidence="7" id="KW-0808">Transferase</keyword>
<dbReference type="Proteomes" id="UP000234341">
    <property type="component" value="Unassembled WGS sequence"/>
</dbReference>
<name>A0A2N5CEA2_9BURK</name>
<evidence type="ECO:0000259" key="6">
    <source>
        <dbReference type="PROSITE" id="PS50112"/>
    </source>
</evidence>
<dbReference type="EC" id="2.7.13.3" evidence="2"/>
<feature type="transmembrane region" description="Helical" evidence="4">
    <location>
        <begin position="85"/>
        <end position="104"/>
    </location>
</feature>
<keyword evidence="4" id="KW-0812">Transmembrane</keyword>
<evidence type="ECO:0000256" key="4">
    <source>
        <dbReference type="SAM" id="Phobius"/>
    </source>
</evidence>
<protein>
    <recommendedName>
        <fullName evidence="2">histidine kinase</fullName>
        <ecNumber evidence="2">2.7.13.3</ecNumber>
    </recommendedName>
</protein>
<dbReference type="RefSeq" id="WP_101681086.1">
    <property type="nucleotide sequence ID" value="NZ_PJRP01000003.1"/>
</dbReference>
<evidence type="ECO:0000256" key="3">
    <source>
        <dbReference type="ARBA" id="ARBA00022553"/>
    </source>
</evidence>
<dbReference type="AlphaFoldDB" id="A0A2N5CEA2"/>
<dbReference type="EMBL" id="PJRP01000003">
    <property type="protein sequence ID" value="PLQ00515.1"/>
    <property type="molecule type" value="Genomic_DNA"/>
</dbReference>
<dbReference type="Pfam" id="PF08447">
    <property type="entry name" value="PAS_3"/>
    <property type="match status" value="1"/>
</dbReference>
<dbReference type="PROSITE" id="PS50112">
    <property type="entry name" value="PAS"/>
    <property type="match status" value="1"/>
</dbReference>
<dbReference type="InterPro" id="IPR035965">
    <property type="entry name" value="PAS-like_dom_sf"/>
</dbReference>
<gene>
    <name evidence="7" type="ORF">CYJ10_08505</name>
</gene>
<feature type="domain" description="PAS" evidence="6">
    <location>
        <begin position="119"/>
        <end position="190"/>
    </location>
</feature>
<evidence type="ECO:0000259" key="5">
    <source>
        <dbReference type="PROSITE" id="PS50109"/>
    </source>
</evidence>
<sequence length="490" mass="53296">MYNPTTNRLLMGAAGLLGLCVFAIDALTPLDFAIAVVYVLVILLVALTGSIRATRVTAAMALLLTVVAFAFSQNPDPDHGQLARFVFALLAIGTTTLLALRNLADMARRRRTEAALARSEAFLAEAQRLSKTGSIALRLPANTMTWSDEAFRILGYSRGEAPHFGMVLTRVHPDDLAEVQRVHAAMLGGMQSVDLRHRLLLPDGSIRHVHLVARRSATTGDQHEYVGALMDTTDAIETQQALHRTMTELAHVSRVTTLGQLAASIAHEVTQPMAAIVTCGSSALRWLQRDEPEIAEATESIEQVIRDASRANDIIRQIRAMAQKSEPKYVDIGVDHLVMASLELVRRELQDHQVSAELDLNADDVQIHGDWTQLQQVLVNLMVNAAQAMSHVSGRRRLTLASRVMPDHAVLLVVSDTGPGIPDKDMDHLFNAFYTTKADGMGMGLSICRNIVESHGGSIAAESLPEGGAKMIVRLPQRMADGEQVTEEAA</sequence>
<dbReference type="STRING" id="82633.GCA_000974605_05298"/>
<dbReference type="GO" id="GO:0000155">
    <property type="term" value="F:phosphorelay sensor kinase activity"/>
    <property type="evidence" value="ECO:0007669"/>
    <property type="project" value="InterPro"/>
</dbReference>
<dbReference type="Gene3D" id="1.10.287.130">
    <property type="match status" value="1"/>
</dbReference>
<dbReference type="PRINTS" id="PR00344">
    <property type="entry name" value="BCTRLSENSOR"/>
</dbReference>
<dbReference type="NCBIfam" id="TIGR00229">
    <property type="entry name" value="sensory_box"/>
    <property type="match status" value="1"/>
</dbReference>
<dbReference type="InterPro" id="IPR003594">
    <property type="entry name" value="HATPase_dom"/>
</dbReference>
<dbReference type="Gene3D" id="3.30.450.20">
    <property type="entry name" value="PAS domain"/>
    <property type="match status" value="1"/>
</dbReference>
<organism evidence="7 8">
    <name type="scientific">Cupriavidus pauculus</name>
    <dbReference type="NCBI Taxonomy" id="82633"/>
    <lineage>
        <taxon>Bacteria</taxon>
        <taxon>Pseudomonadati</taxon>
        <taxon>Pseudomonadota</taxon>
        <taxon>Betaproteobacteria</taxon>
        <taxon>Burkholderiales</taxon>
        <taxon>Burkholderiaceae</taxon>
        <taxon>Cupriavidus</taxon>
    </lineage>
</organism>
<dbReference type="InterPro" id="IPR004358">
    <property type="entry name" value="Sig_transdc_His_kin-like_C"/>
</dbReference>
<dbReference type="PROSITE" id="PS50109">
    <property type="entry name" value="HIS_KIN"/>
    <property type="match status" value="1"/>
</dbReference>
<dbReference type="SMART" id="SM00091">
    <property type="entry name" value="PAS"/>
    <property type="match status" value="1"/>
</dbReference>
<keyword evidence="7" id="KW-0418">Kinase</keyword>
<evidence type="ECO:0000256" key="1">
    <source>
        <dbReference type="ARBA" id="ARBA00000085"/>
    </source>
</evidence>
<evidence type="ECO:0000313" key="7">
    <source>
        <dbReference type="EMBL" id="PLQ00515.1"/>
    </source>
</evidence>
<comment type="caution">
    <text evidence="7">The sequence shown here is derived from an EMBL/GenBank/DDBJ whole genome shotgun (WGS) entry which is preliminary data.</text>
</comment>
<keyword evidence="3" id="KW-0597">Phosphoprotein</keyword>
<feature type="domain" description="Histidine kinase" evidence="5">
    <location>
        <begin position="264"/>
        <end position="479"/>
    </location>
</feature>
<dbReference type="Pfam" id="PF02518">
    <property type="entry name" value="HATPase_c"/>
    <property type="match status" value="1"/>
</dbReference>
<dbReference type="InterPro" id="IPR036097">
    <property type="entry name" value="HisK_dim/P_sf"/>
</dbReference>
<evidence type="ECO:0000313" key="8">
    <source>
        <dbReference type="Proteomes" id="UP000234341"/>
    </source>
</evidence>
<dbReference type="InterPro" id="IPR036890">
    <property type="entry name" value="HATPase_C_sf"/>
</dbReference>
<dbReference type="InterPro" id="IPR000014">
    <property type="entry name" value="PAS"/>
</dbReference>
<dbReference type="InterPro" id="IPR003661">
    <property type="entry name" value="HisK_dim/P_dom"/>
</dbReference>
<dbReference type="SUPFAM" id="SSF55874">
    <property type="entry name" value="ATPase domain of HSP90 chaperone/DNA topoisomerase II/histidine kinase"/>
    <property type="match status" value="1"/>
</dbReference>
<feature type="transmembrane region" description="Helical" evidence="4">
    <location>
        <begin position="56"/>
        <end position="73"/>
    </location>
</feature>
<dbReference type="PANTHER" id="PTHR43065">
    <property type="entry name" value="SENSOR HISTIDINE KINASE"/>
    <property type="match status" value="1"/>
</dbReference>
<accession>A0A2N5CEA2</accession>
<dbReference type="OrthoDB" id="8872837at2"/>
<evidence type="ECO:0000256" key="2">
    <source>
        <dbReference type="ARBA" id="ARBA00012438"/>
    </source>
</evidence>
<comment type="catalytic activity">
    <reaction evidence="1">
        <text>ATP + protein L-histidine = ADP + protein N-phospho-L-histidine.</text>
        <dbReference type="EC" id="2.7.13.3"/>
    </reaction>
</comment>
<keyword evidence="4" id="KW-1133">Transmembrane helix</keyword>
<feature type="transmembrane region" description="Helical" evidence="4">
    <location>
        <begin position="33"/>
        <end position="49"/>
    </location>
</feature>
<reference evidence="7 8" key="1">
    <citation type="submission" date="2017-12" db="EMBL/GenBank/DDBJ databases">
        <title>Genome sequence of the active heterotrophic nitrifier-denitrifier, Cupriavidus pauculus UM1.</title>
        <authorList>
            <person name="Putonti C."/>
            <person name="Castignetti D."/>
        </authorList>
    </citation>
    <scope>NUCLEOTIDE SEQUENCE [LARGE SCALE GENOMIC DNA]</scope>
    <source>
        <strain evidence="7 8">UM1</strain>
    </source>
</reference>
<dbReference type="InterPro" id="IPR013655">
    <property type="entry name" value="PAS_fold_3"/>
</dbReference>
<dbReference type="CDD" id="cd00082">
    <property type="entry name" value="HisKA"/>
    <property type="match status" value="1"/>
</dbReference>
<proteinExistence type="predicted"/>
<dbReference type="Gene3D" id="3.30.565.10">
    <property type="entry name" value="Histidine kinase-like ATPase, C-terminal domain"/>
    <property type="match status" value="1"/>
</dbReference>
<dbReference type="InterPro" id="IPR005467">
    <property type="entry name" value="His_kinase_dom"/>
</dbReference>